<organism evidence="2 3">
    <name type="scientific">Paenibacillus terricola</name>
    <dbReference type="NCBI Taxonomy" id="2763503"/>
    <lineage>
        <taxon>Bacteria</taxon>
        <taxon>Bacillati</taxon>
        <taxon>Bacillota</taxon>
        <taxon>Bacilli</taxon>
        <taxon>Bacillales</taxon>
        <taxon>Paenibacillaceae</taxon>
        <taxon>Paenibacillus</taxon>
    </lineage>
</organism>
<dbReference type="Pfam" id="PF14006">
    <property type="entry name" value="YqzL"/>
    <property type="match status" value="1"/>
</dbReference>
<protein>
    <submittedName>
        <fullName evidence="2">YqzL family protein</fullName>
    </submittedName>
</protein>
<evidence type="ECO:0000313" key="2">
    <source>
        <dbReference type="EMBL" id="MBD3917965.1"/>
    </source>
</evidence>
<dbReference type="Proteomes" id="UP000609346">
    <property type="component" value="Unassembled WGS sequence"/>
</dbReference>
<reference evidence="2 3" key="1">
    <citation type="submission" date="2020-09" db="EMBL/GenBank/DDBJ databases">
        <title>Paenibacillus sp. strain PR3 16S rRNA gene Genome sequencing and assembly.</title>
        <authorList>
            <person name="Kim J."/>
        </authorList>
    </citation>
    <scope>NUCLEOTIDE SEQUENCE [LARGE SCALE GENOMIC DNA]</scope>
    <source>
        <strain evidence="2 3">PR3</strain>
    </source>
</reference>
<feature type="compositionally biased region" description="Acidic residues" evidence="1">
    <location>
        <begin position="42"/>
        <end position="53"/>
    </location>
</feature>
<dbReference type="EMBL" id="JACXZA010000001">
    <property type="protein sequence ID" value="MBD3917965.1"/>
    <property type="molecule type" value="Genomic_DNA"/>
</dbReference>
<proteinExistence type="predicted"/>
<dbReference type="InterPro" id="IPR025617">
    <property type="entry name" value="YqzL"/>
</dbReference>
<evidence type="ECO:0000313" key="3">
    <source>
        <dbReference type="Proteomes" id="UP000609346"/>
    </source>
</evidence>
<evidence type="ECO:0000256" key="1">
    <source>
        <dbReference type="SAM" id="MobiDB-lite"/>
    </source>
</evidence>
<dbReference type="RefSeq" id="WP_191202214.1">
    <property type="nucleotide sequence ID" value="NZ_JACXZA010000001.1"/>
</dbReference>
<gene>
    <name evidence="2" type="ORF">H8B09_04300</name>
</gene>
<feature type="region of interest" description="Disordered" evidence="1">
    <location>
        <begin position="32"/>
        <end position="53"/>
    </location>
</feature>
<name>A0ABR8MQT2_9BACL</name>
<keyword evidence="3" id="KW-1185">Reference proteome</keyword>
<sequence>MRDFSWKYFSLTGNVDAFLLYKEMHQLSENNSADDAASLDMLESEEEGTPASG</sequence>
<comment type="caution">
    <text evidence="2">The sequence shown here is derived from an EMBL/GenBank/DDBJ whole genome shotgun (WGS) entry which is preliminary data.</text>
</comment>
<accession>A0ABR8MQT2</accession>